<name>A0AAD7J4Z9_9AGAR</name>
<protein>
    <submittedName>
        <fullName evidence="1">Uncharacterized protein</fullName>
    </submittedName>
</protein>
<dbReference type="EMBL" id="JARJLG010000059">
    <property type="protein sequence ID" value="KAJ7757244.1"/>
    <property type="molecule type" value="Genomic_DNA"/>
</dbReference>
<dbReference type="AlphaFoldDB" id="A0AAD7J4Z9"/>
<proteinExistence type="predicted"/>
<sequence>MGTFWRSDHCQDCGKSADIPVDWDLRVRYCSECELTNTTKFDSDAPPRLVCDPSVDIRKLIAIRPPTFNPAFVNADLIAVTDAYEAMNAQERPAYQDGRHRMLIDTRIHARECREWAARLAQFKRAAVKAGRKQAIEDKLIALGWSEDSAKLYIADYGRRSRFSYREFVDKCEPLTDAEWAEIQPDLQELMATTRADAASQAAKAVLLADRTQAI</sequence>
<comment type="caution">
    <text evidence="1">The sequence shown here is derived from an EMBL/GenBank/DDBJ whole genome shotgun (WGS) entry which is preliminary data.</text>
</comment>
<evidence type="ECO:0000313" key="1">
    <source>
        <dbReference type="EMBL" id="KAJ7757244.1"/>
    </source>
</evidence>
<evidence type="ECO:0000313" key="2">
    <source>
        <dbReference type="Proteomes" id="UP001215280"/>
    </source>
</evidence>
<reference evidence="1" key="1">
    <citation type="submission" date="2023-03" db="EMBL/GenBank/DDBJ databases">
        <title>Massive genome expansion in bonnet fungi (Mycena s.s.) driven by repeated elements and novel gene families across ecological guilds.</title>
        <authorList>
            <consortium name="Lawrence Berkeley National Laboratory"/>
            <person name="Harder C.B."/>
            <person name="Miyauchi S."/>
            <person name="Viragh M."/>
            <person name="Kuo A."/>
            <person name="Thoen E."/>
            <person name="Andreopoulos B."/>
            <person name="Lu D."/>
            <person name="Skrede I."/>
            <person name="Drula E."/>
            <person name="Henrissat B."/>
            <person name="Morin E."/>
            <person name="Kohler A."/>
            <person name="Barry K."/>
            <person name="LaButti K."/>
            <person name="Morin E."/>
            <person name="Salamov A."/>
            <person name="Lipzen A."/>
            <person name="Mereny Z."/>
            <person name="Hegedus B."/>
            <person name="Baldrian P."/>
            <person name="Stursova M."/>
            <person name="Weitz H."/>
            <person name="Taylor A."/>
            <person name="Grigoriev I.V."/>
            <person name="Nagy L.G."/>
            <person name="Martin F."/>
            <person name="Kauserud H."/>
        </authorList>
    </citation>
    <scope>NUCLEOTIDE SEQUENCE</scope>
    <source>
        <strain evidence="1">CBHHK188m</strain>
    </source>
</reference>
<dbReference type="Proteomes" id="UP001215280">
    <property type="component" value="Unassembled WGS sequence"/>
</dbReference>
<organism evidence="1 2">
    <name type="scientific">Mycena maculata</name>
    <dbReference type="NCBI Taxonomy" id="230809"/>
    <lineage>
        <taxon>Eukaryota</taxon>
        <taxon>Fungi</taxon>
        <taxon>Dikarya</taxon>
        <taxon>Basidiomycota</taxon>
        <taxon>Agaricomycotina</taxon>
        <taxon>Agaricomycetes</taxon>
        <taxon>Agaricomycetidae</taxon>
        <taxon>Agaricales</taxon>
        <taxon>Marasmiineae</taxon>
        <taxon>Mycenaceae</taxon>
        <taxon>Mycena</taxon>
    </lineage>
</organism>
<accession>A0AAD7J4Z9</accession>
<gene>
    <name evidence="1" type="ORF">DFH07DRAFT_461114</name>
</gene>
<keyword evidence="2" id="KW-1185">Reference proteome</keyword>